<evidence type="ECO:0000313" key="2">
    <source>
        <dbReference type="EMBL" id="ACI03087.1"/>
    </source>
</evidence>
<feature type="domain" description="Glutaminase A central" evidence="1">
    <location>
        <begin position="1"/>
        <end position="254"/>
    </location>
</feature>
<feature type="non-terminal residue" evidence="2">
    <location>
        <position position="259"/>
    </location>
</feature>
<dbReference type="InterPro" id="IPR052743">
    <property type="entry name" value="Glutaminase_GtaA"/>
</dbReference>
<organism evidence="2">
    <name type="scientific">Polyporus grammocephalus</name>
    <dbReference type="NCBI Taxonomy" id="196234"/>
    <lineage>
        <taxon>Eukaryota</taxon>
        <taxon>Fungi</taxon>
        <taxon>Dikarya</taxon>
        <taxon>Basidiomycota</taxon>
        <taxon>Agaricomycotina</taxon>
        <taxon>Agaricomycetes</taxon>
        <taxon>Polyporales</taxon>
        <taxon>Polyporaceae</taxon>
        <taxon>Polyporus</taxon>
    </lineage>
</organism>
<evidence type="ECO:0000259" key="1">
    <source>
        <dbReference type="Pfam" id="PF16335"/>
    </source>
</evidence>
<protein>
    <submittedName>
        <fullName evidence="2">Glutaminase A</fullName>
    </submittedName>
</protein>
<name>B5TZG0_9APHY</name>
<sequence>LVSLGARQTMGSLDITAGVNVDGDPDASDVKIFMKDIGSGRVNPVERFAAFPTYLYLNASICGALLRPPEAQDNLTGQAYAAKDLGTSYPVARGAGGAHNEGIEQSGNMLIMYAHARISDDGLLARHYGLIKRWADYLVNNTLTPPADQQSADGEPAMNLTNLALKGIIAVKAMAEISRALKHDSDAQAYDNHATDLMTRWLSLAVSADDTHVLGQYNDQVSRSLLYNLYADRLGTNIVPESVVNNQTQFYSTLAPSVR</sequence>
<dbReference type="EMBL" id="FJ151381">
    <property type="protein sequence ID" value="ACI03087.1"/>
    <property type="molecule type" value="mRNA"/>
</dbReference>
<dbReference type="Pfam" id="PF16335">
    <property type="entry name" value="GtaA_6_Hairpin"/>
    <property type="match status" value="1"/>
</dbReference>
<proteinExistence type="evidence at transcript level"/>
<accession>B5TZG0</accession>
<dbReference type="PANTHER" id="PTHR31987">
    <property type="entry name" value="GLUTAMINASE A-RELATED"/>
    <property type="match status" value="1"/>
</dbReference>
<gene>
    <name evidence="2" type="ORF">lcx43</name>
</gene>
<reference evidence="2" key="1">
    <citation type="submission" date="2008-08" db="EMBL/GenBank/DDBJ databases">
        <title>Identification of differentially expressed genes involved in laccase production of the tropical white-rot fungus TR16.</title>
        <authorList>
            <person name="Zheng X.-B."/>
            <person name="Guo L.-Q."/>
            <person name="Lin J.-F."/>
        </authorList>
    </citation>
    <scope>NUCLEOTIDE SEQUENCE</scope>
    <source>
        <strain evidence="2">TR16</strain>
    </source>
</reference>
<dbReference type="AlphaFoldDB" id="B5TZG0"/>
<reference evidence="2" key="2">
    <citation type="journal article" date="2013" name="J. Basic Microbiol.">
        <title>Identification of differentially expressed genes involved in laccase production in tropical white-rot fungus Polyporus sp. PG15.</title>
        <authorList>
            <person name="Wang J."/>
            <person name="Zheng X."/>
            <person name="Lin S."/>
            <person name="Lin J."/>
            <person name="Guo L."/>
            <person name="Chen X."/>
            <person name="Chen Q."/>
        </authorList>
    </citation>
    <scope>NUCLEOTIDE SEQUENCE</scope>
    <source>
        <strain evidence="2">TR16</strain>
    </source>
</reference>
<feature type="non-terminal residue" evidence="2">
    <location>
        <position position="1"/>
    </location>
</feature>
<dbReference type="PANTHER" id="PTHR31987:SF1">
    <property type="entry name" value="GLUTAMINASE A"/>
    <property type="match status" value="1"/>
</dbReference>
<dbReference type="InterPro" id="IPR032514">
    <property type="entry name" value="GtaA_central"/>
</dbReference>